<proteinExistence type="predicted"/>
<dbReference type="EMBL" id="CSWP01000005">
    <property type="protein sequence ID" value="CPV57016.1"/>
    <property type="molecule type" value="Genomic_DNA"/>
</dbReference>
<gene>
    <name evidence="1" type="ORF">ERS075579_02871</name>
</gene>
<organism evidence="1 2">
    <name type="scientific">Mycobacteroides abscessus</name>
    <dbReference type="NCBI Taxonomy" id="36809"/>
    <lineage>
        <taxon>Bacteria</taxon>
        <taxon>Bacillati</taxon>
        <taxon>Actinomycetota</taxon>
        <taxon>Actinomycetes</taxon>
        <taxon>Mycobacteriales</taxon>
        <taxon>Mycobacteriaceae</taxon>
        <taxon>Mycobacteroides</taxon>
    </lineage>
</organism>
<dbReference type="Proteomes" id="UP000045782">
    <property type="component" value="Unassembled WGS sequence"/>
</dbReference>
<dbReference type="RefSeq" id="WP_016896113.1">
    <property type="nucleotide sequence ID" value="NZ_CSWP01000005.1"/>
</dbReference>
<evidence type="ECO:0000313" key="2">
    <source>
        <dbReference type="Proteomes" id="UP000045782"/>
    </source>
</evidence>
<evidence type="ECO:0000313" key="1">
    <source>
        <dbReference type="EMBL" id="CPV57016.1"/>
    </source>
</evidence>
<protein>
    <recommendedName>
        <fullName evidence="3">WXG100 family type VII secretion target</fullName>
    </recommendedName>
</protein>
<sequence length="97" mass="10651">MPEEPLSVHPETLIRQANLLLDGITQSKVEHGRHHDTLASAGAGMLDATKAALEKAHEALVDQTRVLHHQLTQHADGMHEFTGLAVTMDEQNRVGFK</sequence>
<reference evidence="1 2" key="1">
    <citation type="submission" date="2015-03" db="EMBL/GenBank/DDBJ databases">
        <authorList>
            <person name="Murphy D."/>
        </authorList>
    </citation>
    <scope>NUCLEOTIDE SEQUENCE [LARGE SCALE GENOMIC DNA]</scope>
    <source>
        <strain evidence="1 2">PAP088</strain>
    </source>
</reference>
<dbReference type="AlphaFoldDB" id="A0A0U0ZPS2"/>
<accession>A0A0U0ZPS2</accession>
<name>A0A0U0ZPS2_9MYCO</name>
<evidence type="ECO:0008006" key="3">
    <source>
        <dbReference type="Google" id="ProtNLM"/>
    </source>
</evidence>